<accession>A0A0D2EQ13</accession>
<feature type="region of interest" description="Disordered" evidence="1">
    <location>
        <begin position="1"/>
        <end position="37"/>
    </location>
</feature>
<dbReference type="PANTHER" id="PTHR39697:SF1">
    <property type="entry name" value="RICIN B LECTIN DOMAIN-CONTAINING PROTEIN"/>
    <property type="match status" value="1"/>
</dbReference>
<name>A0A0D2EQ13_9EURO</name>
<sequence length="175" mass="19232">MVMNKIDPRSPDPDDSTAYSGTTPSETTVDNLDGSDNVDLSVPSAPWPGSTYIIRSTSCGRFLSLVDGNVVLAHQNGRSSIRWKCADREGWLGFKNEASGKWLGYNGDAIRCSAGEHKARESFVVRPRPEGGYVLLVTSWENLWAVGVKRVKEVETLATINRGVSRGLIWDFVEV</sequence>
<organism evidence="2 3">
    <name type="scientific">Fonsecaea pedrosoi CBS 271.37</name>
    <dbReference type="NCBI Taxonomy" id="1442368"/>
    <lineage>
        <taxon>Eukaryota</taxon>
        <taxon>Fungi</taxon>
        <taxon>Dikarya</taxon>
        <taxon>Ascomycota</taxon>
        <taxon>Pezizomycotina</taxon>
        <taxon>Eurotiomycetes</taxon>
        <taxon>Chaetothyriomycetidae</taxon>
        <taxon>Chaetothyriales</taxon>
        <taxon>Herpotrichiellaceae</taxon>
        <taxon>Fonsecaea</taxon>
    </lineage>
</organism>
<evidence type="ECO:0000256" key="1">
    <source>
        <dbReference type="SAM" id="MobiDB-lite"/>
    </source>
</evidence>
<evidence type="ECO:0000313" key="3">
    <source>
        <dbReference type="Proteomes" id="UP000053029"/>
    </source>
</evidence>
<keyword evidence="3" id="KW-1185">Reference proteome</keyword>
<feature type="compositionally biased region" description="Basic and acidic residues" evidence="1">
    <location>
        <begin position="1"/>
        <end position="12"/>
    </location>
</feature>
<dbReference type="InterPro" id="IPR008999">
    <property type="entry name" value="Actin-crosslinking"/>
</dbReference>
<gene>
    <name evidence="2" type="ORF">Z517_11168</name>
</gene>
<dbReference type="OrthoDB" id="5289641at2759"/>
<feature type="compositionally biased region" description="Polar residues" evidence="1">
    <location>
        <begin position="17"/>
        <end position="30"/>
    </location>
</feature>
<dbReference type="AlphaFoldDB" id="A0A0D2EQ13"/>
<dbReference type="Proteomes" id="UP000053029">
    <property type="component" value="Unassembled WGS sequence"/>
</dbReference>
<proteinExistence type="predicted"/>
<dbReference type="PANTHER" id="PTHR39697">
    <property type="entry name" value="RICIN B LECTIN DOMAIN-CONTAINING PROTEIN-RELATED"/>
    <property type="match status" value="1"/>
</dbReference>
<dbReference type="RefSeq" id="XP_013280230.1">
    <property type="nucleotide sequence ID" value="XM_013424776.1"/>
</dbReference>
<dbReference type="EMBL" id="KN846975">
    <property type="protein sequence ID" value="KIW76422.1"/>
    <property type="molecule type" value="Genomic_DNA"/>
</dbReference>
<reference evidence="2 3" key="1">
    <citation type="submission" date="2015-01" db="EMBL/GenBank/DDBJ databases">
        <title>The Genome Sequence of Fonsecaea pedrosoi CBS 271.37.</title>
        <authorList>
            <consortium name="The Broad Institute Genomics Platform"/>
            <person name="Cuomo C."/>
            <person name="de Hoog S."/>
            <person name="Gorbushina A."/>
            <person name="Stielow B."/>
            <person name="Teixiera M."/>
            <person name="Abouelleil A."/>
            <person name="Chapman S.B."/>
            <person name="Priest M."/>
            <person name="Young S.K."/>
            <person name="Wortman J."/>
            <person name="Nusbaum C."/>
            <person name="Birren B."/>
        </authorList>
    </citation>
    <scope>NUCLEOTIDE SEQUENCE [LARGE SCALE GENOMIC DNA]</scope>
    <source>
        <strain evidence="2 3">CBS 271.37</strain>
    </source>
</reference>
<protein>
    <submittedName>
        <fullName evidence="2">Uncharacterized protein</fullName>
    </submittedName>
</protein>
<dbReference type="VEuPathDB" id="FungiDB:Z517_11168"/>
<evidence type="ECO:0000313" key="2">
    <source>
        <dbReference type="EMBL" id="KIW76422.1"/>
    </source>
</evidence>
<dbReference type="SUPFAM" id="SSF50405">
    <property type="entry name" value="Actin-crosslinking proteins"/>
    <property type="match status" value="1"/>
</dbReference>
<dbReference type="GeneID" id="25310658"/>
<dbReference type="HOGENOM" id="CLU_076163_1_1_1"/>